<proteinExistence type="predicted"/>
<evidence type="ECO:0000313" key="3">
    <source>
        <dbReference type="Proteomes" id="UP001569153"/>
    </source>
</evidence>
<dbReference type="EMBL" id="JBGOOT010000002">
    <property type="protein sequence ID" value="MEZ8194061.1"/>
    <property type="molecule type" value="Genomic_DNA"/>
</dbReference>
<dbReference type="InterPro" id="IPR010699">
    <property type="entry name" value="DUF1275"/>
</dbReference>
<accession>A0ABV4M2U8</accession>
<keyword evidence="1" id="KW-0472">Membrane</keyword>
<dbReference type="Pfam" id="PF06912">
    <property type="entry name" value="DUF1275"/>
    <property type="match status" value="1"/>
</dbReference>
<organism evidence="2 3">
    <name type="scientific">Vibrio cortegadensis</name>
    <dbReference type="NCBI Taxonomy" id="1328770"/>
    <lineage>
        <taxon>Bacteria</taxon>
        <taxon>Pseudomonadati</taxon>
        <taxon>Pseudomonadota</taxon>
        <taxon>Gammaproteobacteria</taxon>
        <taxon>Vibrionales</taxon>
        <taxon>Vibrionaceae</taxon>
        <taxon>Vibrio</taxon>
    </lineage>
</organism>
<feature type="transmembrane region" description="Helical" evidence="1">
    <location>
        <begin position="56"/>
        <end position="77"/>
    </location>
</feature>
<feature type="transmembrane region" description="Helical" evidence="1">
    <location>
        <begin position="194"/>
        <end position="216"/>
    </location>
</feature>
<gene>
    <name evidence="2" type="ORF">ACED38_04070</name>
</gene>
<dbReference type="RefSeq" id="WP_017052974.1">
    <property type="nucleotide sequence ID" value="NZ_AP025473.1"/>
</dbReference>
<evidence type="ECO:0000313" key="2">
    <source>
        <dbReference type="EMBL" id="MEZ8194061.1"/>
    </source>
</evidence>
<protein>
    <submittedName>
        <fullName evidence="2">YoaK family protein</fullName>
    </submittedName>
</protein>
<dbReference type="PANTHER" id="PTHR37314">
    <property type="entry name" value="SLR0142 PROTEIN"/>
    <property type="match status" value="1"/>
</dbReference>
<evidence type="ECO:0000256" key="1">
    <source>
        <dbReference type="SAM" id="Phobius"/>
    </source>
</evidence>
<feature type="transmembrane region" description="Helical" evidence="1">
    <location>
        <begin position="167"/>
        <end position="188"/>
    </location>
</feature>
<sequence length="248" mass="26849">MISKLPRWIEYGAFLLAALAGTVNAIGLMGFQHQSISHLSGTVTLLGSSLYNANDLTLHLLFIVLSFMLGAAISGFYIESTALKRGRRYGIALCTEGALLFTALYVLVNGSLTGHYFASAACGLQNAMITTYSGAIIRTTHMTGLITDLGIMIGERLKGRPFDRRKATLFLFIIAGFVSGGTLGAALFKHFDLYALAFPATFAFIIAFCYSIFLYVNKLTSKPSKNNTTNTLVTQTEQIAQNTNSINL</sequence>
<name>A0ABV4M2U8_9VIBR</name>
<dbReference type="PANTHER" id="PTHR37314:SF4">
    <property type="entry name" value="UPF0700 TRANSMEMBRANE PROTEIN YOAK"/>
    <property type="match status" value="1"/>
</dbReference>
<dbReference type="Proteomes" id="UP001569153">
    <property type="component" value="Unassembled WGS sequence"/>
</dbReference>
<keyword evidence="1" id="KW-0812">Transmembrane</keyword>
<keyword evidence="3" id="KW-1185">Reference proteome</keyword>
<reference evidence="2 3" key="1">
    <citation type="submission" date="2024-06" db="EMBL/GenBank/DDBJ databases">
        <authorList>
            <person name="Steensen K."/>
            <person name="Seneca J."/>
            <person name="Bartlau N."/>
            <person name="Yu A.X."/>
            <person name="Polz M.F."/>
        </authorList>
    </citation>
    <scope>NUCLEOTIDE SEQUENCE [LARGE SCALE GENOMIC DNA]</scope>
    <source>
        <strain evidence="2 3">FF146</strain>
    </source>
</reference>
<comment type="caution">
    <text evidence="2">The sequence shown here is derived from an EMBL/GenBank/DDBJ whole genome shotgun (WGS) entry which is preliminary data.</text>
</comment>
<keyword evidence="1" id="KW-1133">Transmembrane helix</keyword>